<proteinExistence type="predicted"/>
<comment type="caution">
    <text evidence="1">The sequence shown here is derived from an EMBL/GenBank/DDBJ whole genome shotgun (WGS) entry which is preliminary data.</text>
</comment>
<reference evidence="1" key="1">
    <citation type="submission" date="2022-02" db="EMBL/GenBank/DDBJ databases">
        <title>Plant Genome Project.</title>
        <authorList>
            <person name="Zhang R.-G."/>
        </authorList>
    </citation>
    <scope>NUCLEOTIDE SEQUENCE</scope>
    <source>
        <strain evidence="1">AT1</strain>
    </source>
</reference>
<dbReference type="Proteomes" id="UP001062846">
    <property type="component" value="Chromosome 8"/>
</dbReference>
<evidence type="ECO:0000313" key="2">
    <source>
        <dbReference type="Proteomes" id="UP001062846"/>
    </source>
</evidence>
<organism evidence="1 2">
    <name type="scientific">Rhododendron molle</name>
    <name type="common">Chinese azalea</name>
    <name type="synonym">Azalea mollis</name>
    <dbReference type="NCBI Taxonomy" id="49168"/>
    <lineage>
        <taxon>Eukaryota</taxon>
        <taxon>Viridiplantae</taxon>
        <taxon>Streptophyta</taxon>
        <taxon>Embryophyta</taxon>
        <taxon>Tracheophyta</taxon>
        <taxon>Spermatophyta</taxon>
        <taxon>Magnoliopsida</taxon>
        <taxon>eudicotyledons</taxon>
        <taxon>Gunneridae</taxon>
        <taxon>Pentapetalae</taxon>
        <taxon>asterids</taxon>
        <taxon>Ericales</taxon>
        <taxon>Ericaceae</taxon>
        <taxon>Ericoideae</taxon>
        <taxon>Rhodoreae</taxon>
        <taxon>Rhododendron</taxon>
    </lineage>
</organism>
<protein>
    <submittedName>
        <fullName evidence="1">Uncharacterized protein</fullName>
    </submittedName>
</protein>
<gene>
    <name evidence="1" type="ORF">RHMOL_Rhmol08G0156300</name>
</gene>
<accession>A0ACC0MP50</accession>
<keyword evidence="2" id="KW-1185">Reference proteome</keyword>
<name>A0ACC0MP50_RHOML</name>
<evidence type="ECO:0000313" key="1">
    <source>
        <dbReference type="EMBL" id="KAI8542669.1"/>
    </source>
</evidence>
<dbReference type="EMBL" id="CM046395">
    <property type="protein sequence ID" value="KAI8542669.1"/>
    <property type="molecule type" value="Genomic_DNA"/>
</dbReference>
<sequence length="76" mass="8700">MLAMGLIRQSLYRVENEPKYKVHSHSCLTRMSDPFKSTPINIAKFFNESEGSESQLQENKTPTPDSSKESLEKHSK</sequence>